<protein>
    <submittedName>
        <fullName evidence="4">Methyltransferase</fullName>
    </submittedName>
</protein>
<evidence type="ECO:0000259" key="3">
    <source>
        <dbReference type="Pfam" id="PF05175"/>
    </source>
</evidence>
<proteinExistence type="predicted"/>
<name>A0ABS4BW99_9FLAO</name>
<dbReference type="InterPro" id="IPR029063">
    <property type="entry name" value="SAM-dependent_MTases_sf"/>
</dbReference>
<evidence type="ECO:0000256" key="1">
    <source>
        <dbReference type="ARBA" id="ARBA00022603"/>
    </source>
</evidence>
<dbReference type="Gene3D" id="3.40.50.150">
    <property type="entry name" value="Vaccinia Virus protein VP39"/>
    <property type="match status" value="1"/>
</dbReference>
<dbReference type="CDD" id="cd02440">
    <property type="entry name" value="AdoMet_MTases"/>
    <property type="match status" value="1"/>
</dbReference>
<dbReference type="SUPFAM" id="SSF53335">
    <property type="entry name" value="S-adenosyl-L-methionine-dependent methyltransferases"/>
    <property type="match status" value="1"/>
</dbReference>
<dbReference type="RefSeq" id="WP_209655755.1">
    <property type="nucleotide sequence ID" value="NZ_JAGJCB010000014.1"/>
</dbReference>
<comment type="caution">
    <text evidence="4">The sequence shown here is derived from an EMBL/GenBank/DDBJ whole genome shotgun (WGS) entry which is preliminary data.</text>
</comment>
<dbReference type="GO" id="GO:0032259">
    <property type="term" value="P:methylation"/>
    <property type="evidence" value="ECO:0007669"/>
    <property type="project" value="UniProtKB-KW"/>
</dbReference>
<keyword evidence="2" id="KW-0949">S-adenosyl-L-methionine</keyword>
<dbReference type="Pfam" id="PF05175">
    <property type="entry name" value="MTS"/>
    <property type="match status" value="1"/>
</dbReference>
<gene>
    <name evidence="4" type="ORF">J8H85_13560</name>
</gene>
<evidence type="ECO:0000313" key="5">
    <source>
        <dbReference type="Proteomes" id="UP000670776"/>
    </source>
</evidence>
<keyword evidence="5" id="KW-1185">Reference proteome</keyword>
<dbReference type="EMBL" id="JAGJCB010000014">
    <property type="protein sequence ID" value="MBP0904863.1"/>
    <property type="molecule type" value="Genomic_DNA"/>
</dbReference>
<reference evidence="4 5" key="1">
    <citation type="submission" date="2021-04" db="EMBL/GenBank/DDBJ databases">
        <title>Mariniflexile gromovii gen. nov., sp. nov., a gliding bacterium isolated from the sea urchin Strongylocentrotus intermedius.</title>
        <authorList>
            <person name="Ko S."/>
            <person name="Le V."/>
            <person name="Ahn C.-Y."/>
            <person name="Oh H.-M."/>
        </authorList>
    </citation>
    <scope>NUCLEOTIDE SEQUENCE [LARGE SCALE GENOMIC DNA]</scope>
    <source>
        <strain evidence="4 5">KCTC 12570</strain>
    </source>
</reference>
<dbReference type="Proteomes" id="UP000670776">
    <property type="component" value="Unassembled WGS sequence"/>
</dbReference>
<keyword evidence="1 4" id="KW-0489">Methyltransferase</keyword>
<evidence type="ECO:0000313" key="4">
    <source>
        <dbReference type="EMBL" id="MBP0904863.1"/>
    </source>
</evidence>
<dbReference type="InterPro" id="IPR007848">
    <property type="entry name" value="Small_mtfrase_dom"/>
</dbReference>
<organism evidence="4 5">
    <name type="scientific">Mariniflexile gromovii</name>
    <dbReference type="NCBI Taxonomy" id="362523"/>
    <lineage>
        <taxon>Bacteria</taxon>
        <taxon>Pseudomonadati</taxon>
        <taxon>Bacteroidota</taxon>
        <taxon>Flavobacteriia</taxon>
        <taxon>Flavobacteriales</taxon>
        <taxon>Flavobacteriaceae</taxon>
        <taxon>Mariniflexile</taxon>
    </lineage>
</organism>
<keyword evidence="1 4" id="KW-0808">Transferase</keyword>
<sequence>MAKLTKQQYKLHNEAEELLQQATLTYDEKLFVYNNWNESATSINSQAGAFFTPQGLAQDFSLELIEDRNIIDLCAGIGMLSFFAYHWKDCNVTCVELNPTYVEVGKKLLPEANWINASIFDYKTFGHYDQVISNPPFGKVKTGIDAELKKELKYKGSEFEFITIEIGEYVADYGTFLIPQGSTPFKYSGSQDGFIDLRMKSKGYNPYDQEPSRKVQKFLKETEYNPIFNAGIDTSIYKNEWKGVSPTCEVINFDWKNLYW</sequence>
<dbReference type="GO" id="GO:0008168">
    <property type="term" value="F:methyltransferase activity"/>
    <property type="evidence" value="ECO:0007669"/>
    <property type="project" value="UniProtKB-KW"/>
</dbReference>
<accession>A0ABS4BW99</accession>
<evidence type="ECO:0000256" key="2">
    <source>
        <dbReference type="ARBA" id="ARBA00022691"/>
    </source>
</evidence>
<feature type="domain" description="Methyltransferase small" evidence="3">
    <location>
        <begin position="62"/>
        <end position="141"/>
    </location>
</feature>